<keyword evidence="5 7" id="KW-1133">Transmembrane helix</keyword>
<sequence length="336" mass="36411">MNDGARERDGCPGSGIAPSGCPVCHDDIRPDGGVDYRHRVIAHVPPWGGLTVADVILNNLSLGLFLVAFPAAMLRPELFAAALPVAFVLSWLILMADLVLLIFDLGSPLRFHHMLRTVRPLSPMWVGVWGLSFSAFFMTFPALWGLIALLVRAGVLPASLRETLVPFFQTHAVEAWLVGLAFFGMLPVMVGLCYKGVLFSATSRPMWKFARWFPAYLTSGAVLLGAVVLFGIGLLAGVEARPLLPAMIPLLLLDMLFLEGHLIPLFRQRRRTVEIGHGAAVLDGAAALCFLASLYRPLAALSPLGVACALLAVALGRYAFVMDRPPLTIHERESLV</sequence>
<accession>A0A9D1U8R4</accession>
<keyword evidence="4 7" id="KW-0812">Transmembrane</keyword>
<feature type="transmembrane region" description="Helical" evidence="7">
    <location>
        <begin position="301"/>
        <end position="320"/>
    </location>
</feature>
<keyword evidence="6 7" id="KW-0472">Membrane</keyword>
<comment type="caution">
    <text evidence="8">The sequence shown here is derived from an EMBL/GenBank/DDBJ whole genome shotgun (WGS) entry which is preliminary data.</text>
</comment>
<protein>
    <submittedName>
        <fullName evidence="8">Polysulfide reductase NrfD</fullName>
    </submittedName>
</protein>
<feature type="transmembrane region" description="Helical" evidence="7">
    <location>
        <begin position="243"/>
        <end position="263"/>
    </location>
</feature>
<evidence type="ECO:0000256" key="4">
    <source>
        <dbReference type="ARBA" id="ARBA00022692"/>
    </source>
</evidence>
<feature type="transmembrane region" description="Helical" evidence="7">
    <location>
        <begin position="124"/>
        <end position="155"/>
    </location>
</feature>
<feature type="transmembrane region" description="Helical" evidence="7">
    <location>
        <begin position="275"/>
        <end position="295"/>
    </location>
</feature>
<dbReference type="GO" id="GO:0005886">
    <property type="term" value="C:plasma membrane"/>
    <property type="evidence" value="ECO:0007669"/>
    <property type="project" value="UniProtKB-SubCell"/>
</dbReference>
<name>A0A9D1U8R4_9BACT</name>
<dbReference type="AlphaFoldDB" id="A0A9D1U8R4"/>
<evidence type="ECO:0000256" key="3">
    <source>
        <dbReference type="ARBA" id="ARBA00022475"/>
    </source>
</evidence>
<evidence type="ECO:0000256" key="6">
    <source>
        <dbReference type="ARBA" id="ARBA00023136"/>
    </source>
</evidence>
<dbReference type="InterPro" id="IPR005614">
    <property type="entry name" value="NrfD-like"/>
</dbReference>
<comment type="subcellular location">
    <subcellularLocation>
        <location evidence="1">Cell membrane</location>
        <topology evidence="1">Multi-pass membrane protein</topology>
    </subcellularLocation>
</comment>
<feature type="transmembrane region" description="Helical" evidence="7">
    <location>
        <begin position="47"/>
        <end position="72"/>
    </location>
</feature>
<feature type="transmembrane region" description="Helical" evidence="7">
    <location>
        <begin position="175"/>
        <end position="194"/>
    </location>
</feature>
<evidence type="ECO:0000256" key="5">
    <source>
        <dbReference type="ARBA" id="ARBA00022989"/>
    </source>
</evidence>
<organism evidence="8 9">
    <name type="scientific">Candidatus Bilophila faecipullorum</name>
    <dbReference type="NCBI Taxonomy" id="2838482"/>
    <lineage>
        <taxon>Bacteria</taxon>
        <taxon>Pseudomonadati</taxon>
        <taxon>Thermodesulfobacteriota</taxon>
        <taxon>Desulfovibrionia</taxon>
        <taxon>Desulfovibrionales</taxon>
        <taxon>Desulfovibrionaceae</taxon>
        <taxon>Bilophila</taxon>
    </lineage>
</organism>
<evidence type="ECO:0000313" key="9">
    <source>
        <dbReference type="Proteomes" id="UP000824264"/>
    </source>
</evidence>
<comment type="similarity">
    <text evidence="2">Belongs to the NrfD family.</text>
</comment>
<dbReference type="Pfam" id="PF03916">
    <property type="entry name" value="NrfD"/>
    <property type="match status" value="1"/>
</dbReference>
<evidence type="ECO:0000256" key="2">
    <source>
        <dbReference type="ARBA" id="ARBA00008929"/>
    </source>
</evidence>
<keyword evidence="3" id="KW-1003">Cell membrane</keyword>
<gene>
    <name evidence="8" type="primary">nrfD</name>
    <name evidence="8" type="ORF">H9874_04415</name>
</gene>
<evidence type="ECO:0000256" key="1">
    <source>
        <dbReference type="ARBA" id="ARBA00004651"/>
    </source>
</evidence>
<reference evidence="8" key="1">
    <citation type="journal article" date="2021" name="PeerJ">
        <title>Extensive microbial diversity within the chicken gut microbiome revealed by metagenomics and culture.</title>
        <authorList>
            <person name="Gilroy R."/>
            <person name="Ravi A."/>
            <person name="Getino M."/>
            <person name="Pursley I."/>
            <person name="Horton D.L."/>
            <person name="Alikhan N.F."/>
            <person name="Baker D."/>
            <person name="Gharbi K."/>
            <person name="Hall N."/>
            <person name="Watson M."/>
            <person name="Adriaenssens E.M."/>
            <person name="Foster-Nyarko E."/>
            <person name="Jarju S."/>
            <person name="Secka A."/>
            <person name="Antonio M."/>
            <person name="Oren A."/>
            <person name="Chaudhuri R.R."/>
            <person name="La Ragione R."/>
            <person name="Hildebrand F."/>
            <person name="Pallen M.J."/>
        </authorList>
    </citation>
    <scope>NUCLEOTIDE SEQUENCE</scope>
    <source>
        <strain evidence="8">ChiSxjej5B17-1746</strain>
    </source>
</reference>
<feature type="transmembrane region" description="Helical" evidence="7">
    <location>
        <begin position="78"/>
        <end position="103"/>
    </location>
</feature>
<evidence type="ECO:0000256" key="7">
    <source>
        <dbReference type="SAM" id="Phobius"/>
    </source>
</evidence>
<dbReference type="Proteomes" id="UP000824264">
    <property type="component" value="Unassembled WGS sequence"/>
</dbReference>
<reference evidence="8" key="2">
    <citation type="submission" date="2021-04" db="EMBL/GenBank/DDBJ databases">
        <authorList>
            <person name="Gilroy R."/>
        </authorList>
    </citation>
    <scope>NUCLEOTIDE SEQUENCE</scope>
    <source>
        <strain evidence="8">ChiSxjej5B17-1746</strain>
    </source>
</reference>
<proteinExistence type="inferred from homology"/>
<dbReference type="Gene3D" id="1.20.1630.10">
    <property type="entry name" value="Formate dehydrogenase/DMSO reductase domain"/>
    <property type="match status" value="1"/>
</dbReference>
<evidence type="ECO:0000313" key="8">
    <source>
        <dbReference type="EMBL" id="HIW78373.1"/>
    </source>
</evidence>
<dbReference type="EMBL" id="DXGI01000158">
    <property type="protein sequence ID" value="HIW78373.1"/>
    <property type="molecule type" value="Genomic_DNA"/>
</dbReference>
<feature type="transmembrane region" description="Helical" evidence="7">
    <location>
        <begin position="215"/>
        <end position="237"/>
    </location>
</feature>